<sequence length="1019" mass="113646">MNHESILTTTNIKRLPYLVNKDRPSSMLKWKAKLDMCDSSTWVNDLDAPSDLEEPPALLASSSFTPLEEGKQKPSGKDMQPERRAQSSILDNEMELFFKEHCPSRALPIKTSSPIHSAQQDGDRTISPLLSEDEDQNPVQQPFSTLKRQAADCTNVESEEPSQRNLSLAVEPKEPISAKIVFQTSERMTIVQQPATKAAAFQPPETAKENQEGKVTSSFLQRLRKAGQSKPTGKVLMPFPVREAPAIELDDDFLILEDEAPSRFRFRRKPDPNKTTARPQPKQEDQSQGKENTKNQKKSDTAGEELVSMEEDQRKVEEEAADSHQEEALPDSQESEKRRRCKPGPWWLTSVVNTPDTETDNTHTSNNPTTKPTRLKPTKRRSRPRRLTIHEEPESPGSEKEAEEEVVVEMKGGLRVIPSPLRQLQLTAKKKTAVNQEGKLTSSFLQSKPTGPRKALVFPVKKAPTIELDDEFLFLEDEAPSRFCFHRKPDPNKTTARPQPKQEDQSQSSYQVSARTLANASQSEKAAVKQTTEGEGIDRPSTVEHNSNLKKGQNVNKCSSEPDGQASEKRKRCKPGPWWLTSVVNTPDTETDNTHTSNNPTTKPTRLKPTKRRSRPQRLTIQEEPERSRSEKEEEEVVVDAQGGLHIIPSPLRLLPQTASEKVFDFLPQHLSNNPKTCKVVRRQAKPRPTKAIPGRSQGRPQSNNATSRHRLIGQTRKMDISSPKTVKQTLATFSSSFSSFSATAPPVDTVRTTSQVVGRKLGLPSEEELASDPGSAEEPSQDPARDGSSGPLDLSTYAVDVDPAELPGGRLWKKTTGHGRNKLSDMSRAFESGPSSMIELEDYENEDVCLPSSLVKPHPFVPPGSVLPYPEVVAQLCPPPLRVITLQLRDRDHLSKWLSLLWPASRKHGGQIGPDHFQWFSYQDRALGCRVDLLAETYSCGTVLLGSYMKKPLLVDHYATTVFHLLTSGLTVTIDGVEVHYDPGHAFTIPCGRAYSLHNLTQEPAALHFTRMLTESAE</sequence>
<dbReference type="FunCoup" id="A0A3P8XG95">
    <property type="interactions" value="226"/>
</dbReference>
<feature type="region of interest" description="Disordered" evidence="1">
    <location>
        <begin position="739"/>
        <end position="796"/>
    </location>
</feature>
<dbReference type="InterPro" id="IPR014710">
    <property type="entry name" value="RmlC-like_jellyroll"/>
</dbReference>
<evidence type="ECO:0000256" key="1">
    <source>
        <dbReference type="SAM" id="MobiDB-lite"/>
    </source>
</evidence>
<proteinExistence type="predicted"/>
<feature type="compositionally biased region" description="Polar residues" evidence="1">
    <location>
        <begin position="110"/>
        <end position="120"/>
    </location>
</feature>
<feature type="compositionally biased region" description="Basic residues" evidence="1">
    <location>
        <begin position="605"/>
        <end position="616"/>
    </location>
</feature>
<feature type="region of interest" description="Disordered" evidence="1">
    <location>
        <begin position="108"/>
        <end position="170"/>
    </location>
</feature>
<keyword evidence="3" id="KW-1185">Reference proteome</keyword>
<feature type="region of interest" description="Disordered" evidence="1">
    <location>
        <begin position="260"/>
        <end position="403"/>
    </location>
</feature>
<feature type="compositionally biased region" description="Basic and acidic residues" evidence="1">
    <location>
        <begin position="311"/>
        <end position="327"/>
    </location>
</feature>
<feature type="compositionally biased region" description="Polar residues" evidence="1">
    <location>
        <begin position="582"/>
        <end position="599"/>
    </location>
</feature>
<dbReference type="Gene3D" id="2.60.120.10">
    <property type="entry name" value="Jelly Rolls"/>
    <property type="match status" value="1"/>
</dbReference>
<reference evidence="2" key="2">
    <citation type="submission" date="2020-02" db="EMBL/GenBank/DDBJ databases">
        <title>Esox lucius (northern pike) genome, fEsoLuc1, primary haplotype.</title>
        <authorList>
            <person name="Myers G."/>
            <person name="Karagic N."/>
            <person name="Meyer A."/>
            <person name="Pippel M."/>
            <person name="Reichard M."/>
            <person name="Winkler S."/>
            <person name="Tracey A."/>
            <person name="Sims Y."/>
            <person name="Howe K."/>
            <person name="Rhie A."/>
            <person name="Formenti G."/>
            <person name="Durbin R."/>
            <person name="Fedrigo O."/>
            <person name="Jarvis E.D."/>
        </authorList>
    </citation>
    <scope>NUCLEOTIDE SEQUENCE [LARGE SCALE GENOMIC DNA]</scope>
</reference>
<dbReference type="InterPro" id="IPR011051">
    <property type="entry name" value="RmlC_Cupin_sf"/>
</dbReference>
<feature type="region of interest" description="Disordered" evidence="1">
    <location>
        <begin position="46"/>
        <end position="90"/>
    </location>
</feature>
<dbReference type="GeneID" id="105029153"/>
<dbReference type="RefSeq" id="XP_034145376.1">
    <property type="nucleotide sequence ID" value="XM_034289485.1"/>
</dbReference>
<feature type="compositionally biased region" description="Basic residues" evidence="1">
    <location>
        <begin position="373"/>
        <end position="387"/>
    </location>
</feature>
<feature type="compositionally biased region" description="Basic residues" evidence="1">
    <location>
        <begin position="812"/>
        <end position="822"/>
    </location>
</feature>
<accession>A0A3P8ZFU1</accession>
<evidence type="ECO:0000313" key="3">
    <source>
        <dbReference type="Proteomes" id="UP000265140"/>
    </source>
</evidence>
<feature type="compositionally biased region" description="Polar residues" evidence="1">
    <location>
        <begin position="137"/>
        <end position="147"/>
    </location>
</feature>
<evidence type="ECO:0000313" key="2">
    <source>
        <dbReference type="Ensembl" id="ENSELUP00000002112.3"/>
    </source>
</evidence>
<feature type="compositionally biased region" description="Basic and acidic residues" evidence="1">
    <location>
        <begin position="281"/>
        <end position="301"/>
    </location>
</feature>
<dbReference type="Proteomes" id="UP000265140">
    <property type="component" value="Chromosome 21"/>
</dbReference>
<feature type="compositionally biased region" description="Polar residues" evidence="1">
    <location>
        <begin position="543"/>
        <end position="559"/>
    </location>
</feature>
<feature type="region of interest" description="Disordered" evidence="1">
    <location>
        <begin position="809"/>
        <end position="831"/>
    </location>
</feature>
<feature type="compositionally biased region" description="Polar residues" evidence="1">
    <location>
        <begin position="350"/>
        <end position="367"/>
    </location>
</feature>
<evidence type="ECO:0008006" key="4">
    <source>
        <dbReference type="Google" id="ProtNLM"/>
    </source>
</evidence>
<feature type="compositionally biased region" description="Polar residues" evidence="1">
    <location>
        <begin position="505"/>
        <end position="533"/>
    </location>
</feature>
<feature type="region of interest" description="Disordered" evidence="1">
    <location>
        <begin position="683"/>
        <end position="709"/>
    </location>
</feature>
<accession>A0A3P8XG95</accession>
<dbReference type="SUPFAM" id="SSF51182">
    <property type="entry name" value="RmlC-like cupins"/>
    <property type="match status" value="1"/>
</dbReference>
<dbReference type="OMA" id="HSATTIF"/>
<dbReference type="AlphaFoldDB" id="A0A3P8XG95"/>
<feature type="region of interest" description="Disordered" evidence="1">
    <location>
        <begin position="483"/>
        <end position="637"/>
    </location>
</feature>
<organism evidence="2 3">
    <name type="scientific">Esox lucius</name>
    <name type="common">Northern pike</name>
    <dbReference type="NCBI Taxonomy" id="8010"/>
    <lineage>
        <taxon>Eukaryota</taxon>
        <taxon>Metazoa</taxon>
        <taxon>Chordata</taxon>
        <taxon>Craniata</taxon>
        <taxon>Vertebrata</taxon>
        <taxon>Euteleostomi</taxon>
        <taxon>Actinopterygii</taxon>
        <taxon>Neopterygii</taxon>
        <taxon>Teleostei</taxon>
        <taxon>Protacanthopterygii</taxon>
        <taxon>Esociformes</taxon>
        <taxon>Esocidae</taxon>
        <taxon>Esox</taxon>
    </lineage>
</organism>
<dbReference type="Ensembl" id="ENSELUT00000016268.3">
    <property type="protein sequence ID" value="ENSELUP00000002112.3"/>
    <property type="gene ID" value="ENSELUG00000003494.3"/>
</dbReference>
<feature type="region of interest" description="Disordered" evidence="1">
    <location>
        <begin position="194"/>
        <end position="218"/>
    </location>
</feature>
<reference evidence="3" key="1">
    <citation type="journal article" date="2014" name="PLoS ONE">
        <title>The genome and linkage map of the northern pike (Esox lucius): conserved synteny revealed between the salmonid sister group and the Neoteleostei.</title>
        <authorList>
            <person name="Rondeau E.B."/>
            <person name="Minkley D.R."/>
            <person name="Leong J.S."/>
            <person name="Messmer A.M."/>
            <person name="Jantzen J.R."/>
            <person name="von Schalburg K.R."/>
            <person name="Lemon C."/>
            <person name="Bird N.H."/>
            <person name="Koop B.F."/>
        </authorList>
    </citation>
    <scope>NUCLEOTIDE SEQUENCE</scope>
</reference>
<feature type="compositionally biased region" description="Basic and acidic residues" evidence="1">
    <location>
        <begin position="68"/>
        <end position="85"/>
    </location>
</feature>
<reference evidence="2" key="4">
    <citation type="submission" date="2025-09" db="UniProtKB">
        <authorList>
            <consortium name="Ensembl"/>
        </authorList>
    </citation>
    <scope>IDENTIFICATION</scope>
</reference>
<name>A0A3P8XG95_ESOLU</name>
<protein>
    <recommendedName>
        <fullName evidence="4">Mif2/CENP-C cupin domain-containing protein</fullName>
    </recommendedName>
</protein>
<dbReference type="GeneTree" id="ENSGT00940000168651"/>
<feature type="compositionally biased region" description="Basic and acidic residues" evidence="1">
    <location>
        <begin position="388"/>
        <end position="400"/>
    </location>
</feature>
<dbReference type="Bgee" id="ENSELUG00000003494">
    <property type="expression patterns" value="Expressed in ovary and 14 other cell types or tissues"/>
</dbReference>
<reference evidence="2" key="3">
    <citation type="submission" date="2025-08" db="UniProtKB">
        <authorList>
            <consortium name="Ensembl"/>
        </authorList>
    </citation>
    <scope>IDENTIFICATION</scope>
</reference>